<evidence type="ECO:0000313" key="8">
    <source>
        <dbReference type="RefSeq" id="XP_040585493.1"/>
    </source>
</evidence>
<dbReference type="SUPFAM" id="SSF48726">
    <property type="entry name" value="Immunoglobulin"/>
    <property type="match status" value="1"/>
</dbReference>
<gene>
    <name evidence="8" type="primary">LOC121133329</name>
</gene>
<dbReference type="Proteomes" id="UP000886700">
    <property type="component" value="Unplaced"/>
</dbReference>
<organism evidence="7 8">
    <name type="scientific">Mesocricetus auratus</name>
    <name type="common">Golden hamster</name>
    <dbReference type="NCBI Taxonomy" id="10036"/>
    <lineage>
        <taxon>Eukaryota</taxon>
        <taxon>Metazoa</taxon>
        <taxon>Chordata</taxon>
        <taxon>Craniata</taxon>
        <taxon>Vertebrata</taxon>
        <taxon>Euteleostomi</taxon>
        <taxon>Mammalia</taxon>
        <taxon>Eutheria</taxon>
        <taxon>Euarchontoglires</taxon>
        <taxon>Glires</taxon>
        <taxon>Rodentia</taxon>
        <taxon>Myomorpha</taxon>
        <taxon>Muroidea</taxon>
        <taxon>Cricetidae</taxon>
        <taxon>Cricetinae</taxon>
        <taxon>Mesocricetus</taxon>
    </lineage>
</organism>
<keyword evidence="1 5" id="KW-0732">Signal</keyword>
<keyword evidence="7" id="KW-1185">Reference proteome</keyword>
<dbReference type="PROSITE" id="PS50835">
    <property type="entry name" value="IG_LIKE"/>
    <property type="match status" value="1"/>
</dbReference>
<name>A0ABM2WAR7_MESAU</name>
<dbReference type="InterPro" id="IPR007110">
    <property type="entry name" value="Ig-like_dom"/>
</dbReference>
<keyword evidence="4" id="KW-0472">Membrane</keyword>
<proteinExistence type="predicted"/>
<keyword evidence="4" id="KW-1133">Transmembrane helix</keyword>
<reference evidence="8" key="1">
    <citation type="submission" date="2025-08" db="UniProtKB">
        <authorList>
            <consortium name="RefSeq"/>
        </authorList>
    </citation>
    <scope>IDENTIFICATION</scope>
    <source>
        <tissue evidence="8">Liver</tissue>
    </source>
</reference>
<dbReference type="Pfam" id="PF07686">
    <property type="entry name" value="V-set"/>
    <property type="match status" value="1"/>
</dbReference>
<dbReference type="PANTHER" id="PTHR16423">
    <property type="entry name" value="TREM-LIKE TRANSCRIPT PROTEIN"/>
    <property type="match status" value="1"/>
</dbReference>
<dbReference type="PANTHER" id="PTHR16423:SF10">
    <property type="entry name" value="CRKD-BINDING PROTEIN-RELATED"/>
    <property type="match status" value="1"/>
</dbReference>
<evidence type="ECO:0000259" key="6">
    <source>
        <dbReference type="PROSITE" id="PS50835"/>
    </source>
</evidence>
<protein>
    <submittedName>
        <fullName evidence="8">Trem-like transcript 4 protein</fullName>
    </submittedName>
</protein>
<keyword evidence="3" id="KW-0393">Immunoglobulin domain</keyword>
<evidence type="ECO:0000256" key="2">
    <source>
        <dbReference type="ARBA" id="ARBA00023157"/>
    </source>
</evidence>
<evidence type="ECO:0000256" key="3">
    <source>
        <dbReference type="ARBA" id="ARBA00023319"/>
    </source>
</evidence>
<dbReference type="GeneID" id="121133329"/>
<dbReference type="Gene3D" id="2.60.40.10">
    <property type="entry name" value="Immunoglobulins"/>
    <property type="match status" value="1"/>
</dbReference>
<sequence length="285" mass="31824">MAWEATHLLSPILLVLLASDSWTQVLQTVEEDQTIFVKCKYDSNQRLKEKIWCQRTSEKTCNILVSSLGRAAQQPRYSIRDHPESNFFTVTLTALRMRDSGLYHCGIPENHRKITVLQSFHLVVSKAAAPRTTPWMTTALASAVSPVVDSPPDDWMWKVTVAGVAVAILLLLGLVVLVVLYLRNARGKAQKVENKCHHIYEDFPGQKEETTDFNQQILPSEDTESICYASLIHLNHVSPQDSISSNTQHYLKPSPDPLLSVEYASISRSGLQSSKATALEVEPGN</sequence>
<feature type="transmembrane region" description="Helical" evidence="4">
    <location>
        <begin position="155"/>
        <end position="182"/>
    </location>
</feature>
<feature type="chain" id="PRO_5047354262" evidence="5">
    <location>
        <begin position="24"/>
        <end position="285"/>
    </location>
</feature>
<dbReference type="RefSeq" id="XP_040585493.1">
    <property type="nucleotide sequence ID" value="XM_040729559.1"/>
</dbReference>
<evidence type="ECO:0000256" key="4">
    <source>
        <dbReference type="SAM" id="Phobius"/>
    </source>
</evidence>
<accession>A0ABM2WAR7</accession>
<evidence type="ECO:0000313" key="7">
    <source>
        <dbReference type="Proteomes" id="UP000886700"/>
    </source>
</evidence>
<dbReference type="InterPro" id="IPR036179">
    <property type="entry name" value="Ig-like_dom_sf"/>
</dbReference>
<evidence type="ECO:0000256" key="5">
    <source>
        <dbReference type="SAM" id="SignalP"/>
    </source>
</evidence>
<evidence type="ECO:0000256" key="1">
    <source>
        <dbReference type="ARBA" id="ARBA00022729"/>
    </source>
</evidence>
<dbReference type="InterPro" id="IPR013106">
    <property type="entry name" value="Ig_V-set"/>
</dbReference>
<dbReference type="InterPro" id="IPR052314">
    <property type="entry name" value="Immune_rcpt_domain"/>
</dbReference>
<feature type="signal peptide" evidence="5">
    <location>
        <begin position="1"/>
        <end position="23"/>
    </location>
</feature>
<dbReference type="InterPro" id="IPR013783">
    <property type="entry name" value="Ig-like_fold"/>
</dbReference>
<keyword evidence="4" id="KW-0812">Transmembrane</keyword>
<feature type="domain" description="Ig-like" evidence="6">
    <location>
        <begin position="11"/>
        <end position="115"/>
    </location>
</feature>
<keyword evidence="2" id="KW-1015">Disulfide bond</keyword>